<evidence type="ECO:0000256" key="11">
    <source>
        <dbReference type="ARBA" id="ARBA00023295"/>
    </source>
</evidence>
<evidence type="ECO:0000256" key="12">
    <source>
        <dbReference type="RuleBase" id="RU361154"/>
    </source>
</evidence>
<dbReference type="Pfam" id="PF02837">
    <property type="entry name" value="Glyco_hydro_2_N"/>
    <property type="match status" value="1"/>
</dbReference>
<evidence type="ECO:0000256" key="9">
    <source>
        <dbReference type="ARBA" id="ARBA00023180"/>
    </source>
</evidence>
<dbReference type="GO" id="GO:0004566">
    <property type="term" value="F:beta-glucuronidase activity"/>
    <property type="evidence" value="ECO:0007669"/>
    <property type="project" value="UniProtKB-EC"/>
</dbReference>
<dbReference type="EC" id="3.2.1.31" evidence="5 12"/>
<evidence type="ECO:0000313" key="18">
    <source>
        <dbReference type="Proteomes" id="UP001152759"/>
    </source>
</evidence>
<keyword evidence="18" id="KW-1185">Reference proteome</keyword>
<comment type="subcellular location">
    <subcellularLocation>
        <location evidence="2">Lysosome</location>
    </subcellularLocation>
</comment>
<name>A0A9P0F703_BEMTA</name>
<dbReference type="InterPro" id="IPR023232">
    <property type="entry name" value="Glyco_hydro_2_AS"/>
</dbReference>
<keyword evidence="7 13" id="KW-0732">Signal</keyword>
<evidence type="ECO:0000256" key="13">
    <source>
        <dbReference type="SAM" id="SignalP"/>
    </source>
</evidence>
<protein>
    <recommendedName>
        <fullName evidence="6 12">Beta-glucuronidase</fullName>
        <ecNumber evidence="5 12">3.2.1.31</ecNumber>
    </recommendedName>
</protein>
<evidence type="ECO:0000256" key="8">
    <source>
        <dbReference type="ARBA" id="ARBA00022801"/>
    </source>
</evidence>
<dbReference type="Proteomes" id="UP001152759">
    <property type="component" value="Chromosome 8"/>
</dbReference>
<evidence type="ECO:0000256" key="6">
    <source>
        <dbReference type="ARBA" id="ARBA00016205"/>
    </source>
</evidence>
<dbReference type="Gene3D" id="2.60.120.260">
    <property type="entry name" value="Galactose-binding domain-like"/>
    <property type="match status" value="1"/>
</dbReference>
<dbReference type="Pfam" id="PF02836">
    <property type="entry name" value="Glyco_hydro_2_C"/>
    <property type="match status" value="1"/>
</dbReference>
<comment type="function">
    <text evidence="1 12">Plays an important role in the degradation of dermatan and keratan sulfates.</text>
</comment>
<gene>
    <name evidence="17" type="ORF">BEMITA_LOCUS13248</name>
</gene>
<comment type="subunit">
    <text evidence="4 12">Homotetramer.</text>
</comment>
<comment type="similarity">
    <text evidence="3 12">Belongs to the glycosyl hydrolase 2 family.</text>
</comment>
<evidence type="ECO:0000259" key="16">
    <source>
        <dbReference type="Pfam" id="PF02837"/>
    </source>
</evidence>
<dbReference type="Pfam" id="PF00703">
    <property type="entry name" value="Glyco_hydro_2"/>
    <property type="match status" value="1"/>
</dbReference>
<dbReference type="FunFam" id="3.20.20.80:FF:000029">
    <property type="entry name" value="Beta-glucuronidase"/>
    <property type="match status" value="1"/>
</dbReference>
<feature type="chain" id="PRO_5040387576" description="Beta-glucuronidase" evidence="13">
    <location>
        <begin position="25"/>
        <end position="666"/>
    </location>
</feature>
<dbReference type="InterPro" id="IPR036156">
    <property type="entry name" value="Beta-gal/glucu_dom_sf"/>
</dbReference>
<feature type="domain" description="Glycosyl hydrolases family 2 sugar binding" evidence="16">
    <location>
        <begin position="38"/>
        <end position="216"/>
    </location>
</feature>
<proteinExistence type="inferred from homology"/>
<dbReference type="InterPro" id="IPR013783">
    <property type="entry name" value="Ig-like_fold"/>
</dbReference>
<feature type="domain" description="Glycoside hydrolase family 2 catalytic" evidence="15">
    <location>
        <begin position="341"/>
        <end position="635"/>
    </location>
</feature>
<dbReference type="PANTHER" id="PTHR10066:SF67">
    <property type="entry name" value="BETA-GLUCURONIDASE"/>
    <property type="match status" value="1"/>
</dbReference>
<dbReference type="InterPro" id="IPR017853">
    <property type="entry name" value="GH"/>
</dbReference>
<dbReference type="SUPFAM" id="SSF51445">
    <property type="entry name" value="(Trans)glycosidases"/>
    <property type="match status" value="1"/>
</dbReference>
<reference evidence="17" key="1">
    <citation type="submission" date="2021-12" db="EMBL/GenBank/DDBJ databases">
        <authorList>
            <person name="King R."/>
        </authorList>
    </citation>
    <scope>NUCLEOTIDE SEQUENCE</scope>
</reference>
<dbReference type="InterPro" id="IPR023230">
    <property type="entry name" value="Glyco_hydro_2_CS"/>
</dbReference>
<evidence type="ECO:0000259" key="14">
    <source>
        <dbReference type="Pfam" id="PF00703"/>
    </source>
</evidence>
<dbReference type="EMBL" id="OU963869">
    <property type="protein sequence ID" value="CAH0395011.1"/>
    <property type="molecule type" value="Genomic_DNA"/>
</dbReference>
<feature type="domain" description="Glycoside hydrolase family 2 immunoglobulin-like beta-sandwich" evidence="14">
    <location>
        <begin position="218"/>
        <end position="335"/>
    </location>
</feature>
<dbReference type="SUPFAM" id="SSF49303">
    <property type="entry name" value="beta-Galactosidase/glucuronidase domain"/>
    <property type="match status" value="1"/>
</dbReference>
<comment type="catalytic activity">
    <reaction evidence="12">
        <text>a beta-D-glucuronoside + H2O = D-glucuronate + an alcohol</text>
        <dbReference type="Rhea" id="RHEA:17633"/>
        <dbReference type="ChEBI" id="CHEBI:15377"/>
        <dbReference type="ChEBI" id="CHEBI:30879"/>
        <dbReference type="ChEBI" id="CHEBI:58720"/>
        <dbReference type="ChEBI" id="CHEBI:83411"/>
        <dbReference type="EC" id="3.2.1.31"/>
    </reaction>
</comment>
<dbReference type="PROSITE" id="PS00608">
    <property type="entry name" value="GLYCOSYL_HYDROL_F2_2"/>
    <property type="match status" value="1"/>
</dbReference>
<evidence type="ECO:0000256" key="5">
    <source>
        <dbReference type="ARBA" id="ARBA00012761"/>
    </source>
</evidence>
<comment type="activity regulation">
    <text evidence="12">Inhibited by L-aspartic acid.</text>
</comment>
<organism evidence="17 18">
    <name type="scientific">Bemisia tabaci</name>
    <name type="common">Sweetpotato whitefly</name>
    <name type="synonym">Aleurodes tabaci</name>
    <dbReference type="NCBI Taxonomy" id="7038"/>
    <lineage>
        <taxon>Eukaryota</taxon>
        <taxon>Metazoa</taxon>
        <taxon>Ecdysozoa</taxon>
        <taxon>Arthropoda</taxon>
        <taxon>Hexapoda</taxon>
        <taxon>Insecta</taxon>
        <taxon>Pterygota</taxon>
        <taxon>Neoptera</taxon>
        <taxon>Paraneoptera</taxon>
        <taxon>Hemiptera</taxon>
        <taxon>Sternorrhyncha</taxon>
        <taxon>Aleyrodoidea</taxon>
        <taxon>Aleyrodidae</taxon>
        <taxon>Aleyrodinae</taxon>
        <taxon>Bemisia</taxon>
    </lineage>
</organism>
<keyword evidence="9" id="KW-0325">Glycoprotein</keyword>
<dbReference type="SUPFAM" id="SSF49785">
    <property type="entry name" value="Galactose-binding domain-like"/>
    <property type="match status" value="1"/>
</dbReference>
<dbReference type="InterPro" id="IPR006102">
    <property type="entry name" value="Ig-like_GH2"/>
</dbReference>
<dbReference type="GO" id="GO:0005615">
    <property type="term" value="C:extracellular space"/>
    <property type="evidence" value="ECO:0007669"/>
    <property type="project" value="TreeGrafter"/>
</dbReference>
<dbReference type="FunFam" id="2.60.120.260:FF:000027">
    <property type="entry name" value="Beta-glucuronidase"/>
    <property type="match status" value="1"/>
</dbReference>
<dbReference type="NCBIfam" id="NF007538">
    <property type="entry name" value="PRK10150.1"/>
    <property type="match status" value="1"/>
</dbReference>
<evidence type="ECO:0000256" key="3">
    <source>
        <dbReference type="ARBA" id="ARBA00007401"/>
    </source>
</evidence>
<dbReference type="InterPro" id="IPR006104">
    <property type="entry name" value="Glyco_hydro_2_N"/>
</dbReference>
<evidence type="ECO:0000256" key="7">
    <source>
        <dbReference type="ARBA" id="ARBA00022729"/>
    </source>
</evidence>
<evidence type="ECO:0000256" key="2">
    <source>
        <dbReference type="ARBA" id="ARBA00004371"/>
    </source>
</evidence>
<evidence type="ECO:0000259" key="15">
    <source>
        <dbReference type="Pfam" id="PF02836"/>
    </source>
</evidence>
<dbReference type="GO" id="GO:0019391">
    <property type="term" value="P:glucuronoside catabolic process"/>
    <property type="evidence" value="ECO:0007669"/>
    <property type="project" value="TreeGrafter"/>
</dbReference>
<dbReference type="PRINTS" id="PR00132">
    <property type="entry name" value="GLHYDRLASE2"/>
</dbReference>
<sequence length="666" mass="76511">MQWFPPVFHLARLGVLLHLPCVFSGGILYPRESPTREVKSLDGIWNFKLSKPDHFSGFHERWYHTDLAKTGGAIPMPVPSSYNDITTDSEIHDHVGLVWYDRTFFVPDRWRLANNRVWLRFGGVHYACQVWINGHSVMSHEIGHLPFQHEVTSLLAYGTKNRITVVVDNTLLLNTIPQGQVEPIDTPEGKKQQQTYTFDFFNYAGIQRPVFLYTTPAIYIEDISILTDIADDGTTGIIKYNVSIGGLPEYAGSSIKVYADLITQEGTYASRSNPSIYSSTSTVAHGVLKIKNAKLWWPYLMHPSPGYLYSIEFRVINSDSMNPVEDIYVLPVGIRSLSWSNTTFMINNKPIYMRGFGRHEDSAIRGKGVDLPLITRDYNLIKWIGANSYRTSHYPYAEEIMDFADQQGIMIIDECPAVDTNFFSDVLLTKHKESLRELIQRDKNRPSVIMWSVTNEPQSSDQKADAYFRNVTKFVRETDQTRPITAAIAQSWQTDNLAQHLDIIGFNRYIGWYSNTGQLYEIKKKIITEAQNWHRKHNKPVYMTEYGADSVGGIHTLPVHVWSERYQTELIAEYFKAFDHLRNSSFYVGEMIWNFADFETEQSVRRVSGNKKGLFTRDRQPKEAAYLVRKRYFELAAELDGAGLPRDLEVYTISKPSPLNTNRIEL</sequence>
<evidence type="ECO:0000256" key="4">
    <source>
        <dbReference type="ARBA" id="ARBA00011881"/>
    </source>
</evidence>
<keyword evidence="10 12" id="KW-0458">Lysosome</keyword>
<dbReference type="InterPro" id="IPR006103">
    <property type="entry name" value="Glyco_hydro_2_cat"/>
</dbReference>
<dbReference type="OrthoDB" id="408532at2759"/>
<accession>A0A9P0F703</accession>
<evidence type="ECO:0000313" key="17">
    <source>
        <dbReference type="EMBL" id="CAH0395011.1"/>
    </source>
</evidence>
<dbReference type="GO" id="GO:0030246">
    <property type="term" value="F:carbohydrate binding"/>
    <property type="evidence" value="ECO:0007669"/>
    <property type="project" value="TreeGrafter"/>
</dbReference>
<keyword evidence="8 12" id="KW-0378">Hydrolase</keyword>
<dbReference type="InterPro" id="IPR008979">
    <property type="entry name" value="Galactose-bd-like_sf"/>
</dbReference>
<evidence type="ECO:0000256" key="1">
    <source>
        <dbReference type="ARBA" id="ARBA00003025"/>
    </source>
</evidence>
<feature type="signal peptide" evidence="13">
    <location>
        <begin position="1"/>
        <end position="24"/>
    </location>
</feature>
<dbReference type="Gene3D" id="2.60.40.10">
    <property type="entry name" value="Immunoglobulins"/>
    <property type="match status" value="1"/>
</dbReference>
<dbReference type="PANTHER" id="PTHR10066">
    <property type="entry name" value="BETA-GLUCURONIDASE"/>
    <property type="match status" value="1"/>
</dbReference>
<dbReference type="GO" id="GO:0005764">
    <property type="term" value="C:lysosome"/>
    <property type="evidence" value="ECO:0007669"/>
    <property type="project" value="UniProtKB-SubCell"/>
</dbReference>
<dbReference type="GO" id="GO:0005975">
    <property type="term" value="P:carbohydrate metabolic process"/>
    <property type="evidence" value="ECO:0007669"/>
    <property type="project" value="InterPro"/>
</dbReference>
<dbReference type="PROSITE" id="PS00719">
    <property type="entry name" value="GLYCOSYL_HYDROL_F2_1"/>
    <property type="match status" value="1"/>
</dbReference>
<dbReference type="FunFam" id="2.60.40.10:FF:000628">
    <property type="entry name" value="Beta-glucuronidase"/>
    <property type="match status" value="1"/>
</dbReference>
<dbReference type="AlphaFoldDB" id="A0A9P0F703"/>
<dbReference type="InterPro" id="IPR006101">
    <property type="entry name" value="Glyco_hydro_2"/>
</dbReference>
<dbReference type="Gene3D" id="3.20.20.80">
    <property type="entry name" value="Glycosidases"/>
    <property type="match status" value="1"/>
</dbReference>
<evidence type="ECO:0000256" key="10">
    <source>
        <dbReference type="ARBA" id="ARBA00023228"/>
    </source>
</evidence>
<keyword evidence="11 12" id="KW-0326">Glycosidase</keyword>